<sequence>MEYDKRKSQGHDSETNGEWALQVLGGFDHLCPYGWGYRETCKRSICPTATSNIVTVFVILGIAEGICFVLFFIEMCLGTRMRILGWFKSLWAGCHTRVKKYHEKRKVVRIRVKPVVKYHPDIWLQILLRINSFSFTSSAFISCFAQCIKHKVKNDEGVLWGDRVSYDNSGGIVDIAGSGGEVVFCPDRLGIPSFTVSRPGEGQRDGSLQYQQLSLARVRSYGTG</sequence>
<dbReference type="Proteomes" id="UP000198287">
    <property type="component" value="Unassembled WGS sequence"/>
</dbReference>
<accession>A0A226DRZ9</accession>
<dbReference type="AlphaFoldDB" id="A0A226DRZ9"/>
<feature type="transmembrane region" description="Helical" evidence="1">
    <location>
        <begin position="53"/>
        <end position="73"/>
    </location>
</feature>
<organism evidence="2 3">
    <name type="scientific">Folsomia candida</name>
    <name type="common">Springtail</name>
    <dbReference type="NCBI Taxonomy" id="158441"/>
    <lineage>
        <taxon>Eukaryota</taxon>
        <taxon>Metazoa</taxon>
        <taxon>Ecdysozoa</taxon>
        <taxon>Arthropoda</taxon>
        <taxon>Hexapoda</taxon>
        <taxon>Collembola</taxon>
        <taxon>Entomobryomorpha</taxon>
        <taxon>Isotomoidea</taxon>
        <taxon>Isotomidae</taxon>
        <taxon>Proisotominae</taxon>
        <taxon>Folsomia</taxon>
    </lineage>
</organism>
<evidence type="ECO:0000313" key="3">
    <source>
        <dbReference type="Proteomes" id="UP000198287"/>
    </source>
</evidence>
<protein>
    <submittedName>
        <fullName evidence="2">Uncharacterized protein</fullName>
    </submittedName>
</protein>
<keyword evidence="3" id="KW-1185">Reference proteome</keyword>
<keyword evidence="1" id="KW-0812">Transmembrane</keyword>
<reference evidence="2 3" key="1">
    <citation type="submission" date="2015-12" db="EMBL/GenBank/DDBJ databases">
        <title>The genome of Folsomia candida.</title>
        <authorList>
            <person name="Faddeeva A."/>
            <person name="Derks M.F."/>
            <person name="Anvar Y."/>
            <person name="Smit S."/>
            <person name="Van Straalen N."/>
            <person name="Roelofs D."/>
        </authorList>
    </citation>
    <scope>NUCLEOTIDE SEQUENCE [LARGE SCALE GENOMIC DNA]</scope>
    <source>
        <strain evidence="2 3">VU population</strain>
        <tissue evidence="2">Whole body</tissue>
    </source>
</reference>
<dbReference type="EMBL" id="LNIX01000012">
    <property type="protein sequence ID" value="OXA47840.1"/>
    <property type="molecule type" value="Genomic_DNA"/>
</dbReference>
<proteinExistence type="predicted"/>
<evidence type="ECO:0000313" key="2">
    <source>
        <dbReference type="EMBL" id="OXA47840.1"/>
    </source>
</evidence>
<name>A0A226DRZ9_FOLCA</name>
<keyword evidence="1" id="KW-0472">Membrane</keyword>
<comment type="caution">
    <text evidence="2">The sequence shown here is derived from an EMBL/GenBank/DDBJ whole genome shotgun (WGS) entry which is preliminary data.</text>
</comment>
<gene>
    <name evidence="2" type="ORF">Fcan01_17241</name>
</gene>
<evidence type="ECO:0000256" key="1">
    <source>
        <dbReference type="SAM" id="Phobius"/>
    </source>
</evidence>
<keyword evidence="1" id="KW-1133">Transmembrane helix</keyword>